<name>A0A2J6SBK9_HYAVF</name>
<evidence type="ECO:0000313" key="3">
    <source>
        <dbReference type="Proteomes" id="UP000235786"/>
    </source>
</evidence>
<organism evidence="2 3">
    <name type="scientific">Hyaloscypha variabilis (strain UAMH 11265 / GT02V1 / F)</name>
    <name type="common">Meliniomyces variabilis</name>
    <dbReference type="NCBI Taxonomy" id="1149755"/>
    <lineage>
        <taxon>Eukaryota</taxon>
        <taxon>Fungi</taxon>
        <taxon>Dikarya</taxon>
        <taxon>Ascomycota</taxon>
        <taxon>Pezizomycotina</taxon>
        <taxon>Leotiomycetes</taxon>
        <taxon>Helotiales</taxon>
        <taxon>Hyaloscyphaceae</taxon>
        <taxon>Hyaloscypha</taxon>
        <taxon>Hyaloscypha variabilis</taxon>
    </lineage>
</organism>
<evidence type="ECO:0000313" key="2">
    <source>
        <dbReference type="EMBL" id="PMD48144.1"/>
    </source>
</evidence>
<dbReference type="EMBL" id="KZ613937">
    <property type="protein sequence ID" value="PMD48144.1"/>
    <property type="molecule type" value="Genomic_DNA"/>
</dbReference>
<dbReference type="STRING" id="1149755.A0A2J6SBK9"/>
<evidence type="ECO:0008006" key="4">
    <source>
        <dbReference type="Google" id="ProtNLM"/>
    </source>
</evidence>
<accession>A0A2J6SBK9</accession>
<dbReference type="PANTHER" id="PTHR35392:SF3">
    <property type="entry name" value="ZN(2)-C6 FUNGAL-TYPE DOMAIN-CONTAINING PROTEIN"/>
    <property type="match status" value="1"/>
</dbReference>
<evidence type="ECO:0000256" key="1">
    <source>
        <dbReference type="SAM" id="MobiDB-lite"/>
    </source>
</evidence>
<sequence>MPPREESIRVPVEAHWAGVIPTRPSQQQTLEKRSSQERAGRLTIRPLHPSPESRRSDINRGLKPASRDRRCNTGSEIRKAKRQGPLPPDKRIETSHTRKANACVRCHMQRSRCLPNPDDPFGCCLTCSQLSRRMITKIPCLRYKISDSQLLDKGTHPRFSWTRRWTSMKIVEIDAWKSDELKIITLTQDVGGAEYSLQVREFLPLEGDALARTWNSRDGTRSHPCAPYAIADMRAMGNILVKFVDSNIGTFISHYINKNDHLMYQTYEMAHRGTNKSQTMQERSLLKAVLRLWVASRMESKQERICSKEVLGMTPQTWDPEAGNFGKYLVPPVMQAQIEILTTSLVLLPMKQAVLKDLQHLVEKSQVRSWFTIYLCTFILLHSCALLTHAEAVRAAREGLLGSNSRYHNHQLVEEFHNGARTMLAYFHYCNKGSHPFTIDWANQTNLTFAHLDAEQAKFMQKTKAEIEQRGDHFRYIKRNKIFEDDYYFVSQLYELNWTPTHTV</sequence>
<keyword evidence="3" id="KW-1185">Reference proteome</keyword>
<dbReference type="Proteomes" id="UP000235786">
    <property type="component" value="Unassembled WGS sequence"/>
</dbReference>
<reference evidence="2 3" key="1">
    <citation type="submission" date="2016-04" db="EMBL/GenBank/DDBJ databases">
        <title>A degradative enzymes factory behind the ericoid mycorrhizal symbiosis.</title>
        <authorList>
            <consortium name="DOE Joint Genome Institute"/>
            <person name="Martino E."/>
            <person name="Morin E."/>
            <person name="Grelet G."/>
            <person name="Kuo A."/>
            <person name="Kohler A."/>
            <person name="Daghino S."/>
            <person name="Barry K."/>
            <person name="Choi C."/>
            <person name="Cichocki N."/>
            <person name="Clum A."/>
            <person name="Copeland A."/>
            <person name="Hainaut M."/>
            <person name="Haridas S."/>
            <person name="Labutti K."/>
            <person name="Lindquist E."/>
            <person name="Lipzen A."/>
            <person name="Khouja H.-R."/>
            <person name="Murat C."/>
            <person name="Ohm R."/>
            <person name="Olson A."/>
            <person name="Spatafora J."/>
            <person name="Veneault-Fourrey C."/>
            <person name="Henrissat B."/>
            <person name="Grigoriev I."/>
            <person name="Martin F."/>
            <person name="Perotto S."/>
        </authorList>
    </citation>
    <scope>NUCLEOTIDE SEQUENCE [LARGE SCALE GENOMIC DNA]</scope>
    <source>
        <strain evidence="2 3">F</strain>
    </source>
</reference>
<feature type="region of interest" description="Disordered" evidence="1">
    <location>
        <begin position="1"/>
        <end position="93"/>
    </location>
</feature>
<protein>
    <recommendedName>
        <fullName evidence="4">Zn(2)-C6 fungal-type domain-containing protein</fullName>
    </recommendedName>
</protein>
<feature type="compositionally biased region" description="Basic and acidic residues" evidence="1">
    <location>
        <begin position="51"/>
        <end position="71"/>
    </location>
</feature>
<dbReference type="PANTHER" id="PTHR35392">
    <property type="entry name" value="ZN(II)2CYS6 TRANSCRIPTION FACTOR (EUROFUNG)-RELATED-RELATED"/>
    <property type="match status" value="1"/>
</dbReference>
<gene>
    <name evidence="2" type="ORF">L207DRAFT_414130</name>
</gene>
<feature type="compositionally biased region" description="Basic and acidic residues" evidence="1">
    <location>
        <begin position="30"/>
        <end position="40"/>
    </location>
</feature>
<dbReference type="AlphaFoldDB" id="A0A2J6SBK9"/>
<dbReference type="InterPro" id="IPR052973">
    <property type="entry name" value="Fungal_sec-metab_reg_TF"/>
</dbReference>
<dbReference type="OrthoDB" id="5362630at2759"/>
<proteinExistence type="predicted"/>